<name>A0ABX0UFC0_9BACT</name>
<protein>
    <submittedName>
        <fullName evidence="2">Antitoxin component HigA of HigAB toxin-antitoxin module</fullName>
    </submittedName>
</protein>
<gene>
    <name evidence="2" type="ORF">FHS68_000869</name>
</gene>
<dbReference type="InterPro" id="IPR010982">
    <property type="entry name" value="Lambda_DNA-bd_dom_sf"/>
</dbReference>
<dbReference type="SUPFAM" id="SSF47413">
    <property type="entry name" value="lambda repressor-like DNA-binding domains"/>
    <property type="match status" value="1"/>
</dbReference>
<feature type="domain" description="HTH cro/C1-type" evidence="1">
    <location>
        <begin position="104"/>
        <end position="158"/>
    </location>
</feature>
<dbReference type="PROSITE" id="PS50943">
    <property type="entry name" value="HTH_CROC1"/>
    <property type="match status" value="1"/>
</dbReference>
<dbReference type="InterPro" id="IPR001387">
    <property type="entry name" value="Cro/C1-type_HTH"/>
</dbReference>
<sequence>MAKKQRSAVMSAFDVREIIKKGELTSELEMERAVWAQRSLRLLGKDQPGLEPLRKQIRDLIIRYESLHWSDFDSIPKKQFTESDRAEKQAKKEFKFFKKRKELILKKLRQNGLNQNNLAAILAHSKSYTSELLSGTRSFSMNDLVIIHKLFEITLENLIYAEIPAEVEKKFSDAVEKAVTKKMKDFPAAIPLSGVVKVSKSY</sequence>
<proteinExistence type="predicted"/>
<reference evidence="2 3" key="1">
    <citation type="submission" date="2020-03" db="EMBL/GenBank/DDBJ databases">
        <title>Genomic Encyclopedia of Type Strains, Phase IV (KMG-IV): sequencing the most valuable type-strain genomes for metagenomic binning, comparative biology and taxonomic classification.</title>
        <authorList>
            <person name="Goeker M."/>
        </authorList>
    </citation>
    <scope>NUCLEOTIDE SEQUENCE [LARGE SCALE GENOMIC DNA]</scope>
    <source>
        <strain evidence="2 3">DSM 102865</strain>
    </source>
</reference>
<dbReference type="RefSeq" id="WP_167267542.1">
    <property type="nucleotide sequence ID" value="NZ_JAASQJ010000001.1"/>
</dbReference>
<dbReference type="Gene3D" id="1.10.260.40">
    <property type="entry name" value="lambda repressor-like DNA-binding domains"/>
    <property type="match status" value="1"/>
</dbReference>
<dbReference type="EMBL" id="JAASQJ010000001">
    <property type="protein sequence ID" value="NIJ51713.1"/>
    <property type="molecule type" value="Genomic_DNA"/>
</dbReference>
<keyword evidence="3" id="KW-1185">Reference proteome</keyword>
<dbReference type="Proteomes" id="UP001179181">
    <property type="component" value="Unassembled WGS sequence"/>
</dbReference>
<comment type="caution">
    <text evidence="2">The sequence shown here is derived from an EMBL/GenBank/DDBJ whole genome shotgun (WGS) entry which is preliminary data.</text>
</comment>
<organism evidence="2 3">
    <name type="scientific">Dyadobacter arcticus</name>
    <dbReference type="NCBI Taxonomy" id="1078754"/>
    <lineage>
        <taxon>Bacteria</taxon>
        <taxon>Pseudomonadati</taxon>
        <taxon>Bacteroidota</taxon>
        <taxon>Cytophagia</taxon>
        <taxon>Cytophagales</taxon>
        <taxon>Spirosomataceae</taxon>
        <taxon>Dyadobacter</taxon>
    </lineage>
</organism>
<evidence type="ECO:0000313" key="2">
    <source>
        <dbReference type="EMBL" id="NIJ51713.1"/>
    </source>
</evidence>
<evidence type="ECO:0000313" key="3">
    <source>
        <dbReference type="Proteomes" id="UP001179181"/>
    </source>
</evidence>
<evidence type="ECO:0000259" key="1">
    <source>
        <dbReference type="PROSITE" id="PS50943"/>
    </source>
</evidence>
<accession>A0ABX0UFC0</accession>